<accession>A0A2R5GA64</accession>
<keyword evidence="3" id="KW-1185">Reference proteome</keyword>
<dbReference type="GO" id="GO:0051764">
    <property type="term" value="P:actin crosslink formation"/>
    <property type="evidence" value="ECO:0007669"/>
    <property type="project" value="TreeGrafter"/>
</dbReference>
<feature type="region of interest" description="Disordered" evidence="1">
    <location>
        <begin position="63"/>
        <end position="99"/>
    </location>
</feature>
<evidence type="ECO:0000256" key="1">
    <source>
        <dbReference type="SAM" id="MobiDB-lite"/>
    </source>
</evidence>
<feature type="compositionally biased region" description="Basic and acidic residues" evidence="1">
    <location>
        <begin position="88"/>
        <end position="99"/>
    </location>
</feature>
<dbReference type="OrthoDB" id="29213at2759"/>
<dbReference type="AlphaFoldDB" id="A0A2R5GA64"/>
<protein>
    <submittedName>
        <fullName evidence="2">TolA protein, putative</fullName>
    </submittedName>
</protein>
<proteinExistence type="predicted"/>
<dbReference type="GO" id="GO:0030046">
    <property type="term" value="P:parallel actin filament bundle assembly"/>
    <property type="evidence" value="ECO:0007669"/>
    <property type="project" value="TreeGrafter"/>
</dbReference>
<dbReference type="InterPro" id="IPR053356">
    <property type="entry name" value="Calcium-reg_actin-bundling"/>
</dbReference>
<dbReference type="PANTHER" id="PTHR37009:SF1">
    <property type="entry name" value="CALCIUM-REGULATED ACTIN-BUNDLING PROTEIN"/>
    <property type="match status" value="1"/>
</dbReference>
<evidence type="ECO:0000313" key="3">
    <source>
        <dbReference type="Proteomes" id="UP000241890"/>
    </source>
</evidence>
<dbReference type="Proteomes" id="UP000241890">
    <property type="component" value="Unassembled WGS sequence"/>
</dbReference>
<evidence type="ECO:0000313" key="2">
    <source>
        <dbReference type="EMBL" id="GBG27912.1"/>
    </source>
</evidence>
<dbReference type="EMBL" id="BEYU01000037">
    <property type="protein sequence ID" value="GBG27912.1"/>
    <property type="molecule type" value="Genomic_DNA"/>
</dbReference>
<dbReference type="GO" id="GO:0030863">
    <property type="term" value="C:cortical cytoskeleton"/>
    <property type="evidence" value="ECO:0007669"/>
    <property type="project" value="TreeGrafter"/>
</dbReference>
<reference evidence="2 3" key="1">
    <citation type="submission" date="2017-12" db="EMBL/GenBank/DDBJ databases">
        <title>Sequencing, de novo assembly and annotation of complete genome of a new Thraustochytrid species, strain FCC1311.</title>
        <authorList>
            <person name="Sedici K."/>
            <person name="Godart F."/>
            <person name="Aiese Cigliano R."/>
            <person name="Sanseverino W."/>
            <person name="Barakat M."/>
            <person name="Ortet P."/>
            <person name="Marechal E."/>
            <person name="Cagnac O."/>
            <person name="Amato A."/>
        </authorList>
    </citation>
    <scope>NUCLEOTIDE SEQUENCE [LARGE SCALE GENOMIC DNA]</scope>
</reference>
<gene>
    <name evidence="2" type="ORF">FCC1311_041352</name>
</gene>
<feature type="region of interest" description="Disordered" evidence="1">
    <location>
        <begin position="1"/>
        <end position="20"/>
    </location>
</feature>
<comment type="caution">
    <text evidence="2">The sequence shown here is derived from an EMBL/GenBank/DDBJ whole genome shotgun (WGS) entry which is preliminary data.</text>
</comment>
<dbReference type="GO" id="GO:0051015">
    <property type="term" value="F:actin filament binding"/>
    <property type="evidence" value="ECO:0007669"/>
    <property type="project" value="TreeGrafter"/>
</dbReference>
<name>A0A2R5GA64_9STRA</name>
<dbReference type="InParanoid" id="A0A2R5GA64"/>
<organism evidence="2 3">
    <name type="scientific">Hondaea fermentalgiana</name>
    <dbReference type="NCBI Taxonomy" id="2315210"/>
    <lineage>
        <taxon>Eukaryota</taxon>
        <taxon>Sar</taxon>
        <taxon>Stramenopiles</taxon>
        <taxon>Bigyra</taxon>
        <taxon>Labyrinthulomycetes</taxon>
        <taxon>Thraustochytrida</taxon>
        <taxon>Thraustochytriidae</taxon>
        <taxon>Hondaea</taxon>
    </lineage>
</organism>
<dbReference type="PANTHER" id="PTHR37009">
    <property type="entry name" value="EF-HAND DOMAIN-CONTAINING PROTEIN"/>
    <property type="match status" value="1"/>
</dbReference>
<sequence>MATEVMASPDPSEETTSFSLEDDTKLLKELNAKPYKAQAVWFLNAFWKKGPAFGDNIDEAEKRAEDAACQATSRRRSAEEDAATASSAREKAEEDRAAAEKFREEANIALQTSTEAFQAAQAYLEKVKRECAGAGKGKLWWLDRELEEAKKYMSPAQLARLQAAPALKEDQVVSA</sequence>